<feature type="domain" description="Platelet-derived growth factor (PDGF) family profile" evidence="6">
    <location>
        <begin position="33"/>
        <end position="129"/>
    </location>
</feature>
<dbReference type="SMART" id="SM00141">
    <property type="entry name" value="PDGF"/>
    <property type="match status" value="1"/>
</dbReference>
<dbReference type="SUPFAM" id="SSF57501">
    <property type="entry name" value="Cystine-knot cytokines"/>
    <property type="match status" value="1"/>
</dbReference>
<evidence type="ECO:0000256" key="3">
    <source>
        <dbReference type="RuleBase" id="RU003818"/>
    </source>
</evidence>
<dbReference type="PANTHER" id="PTHR12025">
    <property type="entry name" value="VASCULAR ENDOTHELIAL GROWTH FACTOR"/>
    <property type="match status" value="1"/>
</dbReference>
<keyword evidence="5" id="KW-0732">Signal</keyword>
<name>A0ABM1KQY2_GEKJA</name>
<dbReference type="Proteomes" id="UP000694871">
    <property type="component" value="Unplaced"/>
</dbReference>
<evidence type="ECO:0000256" key="1">
    <source>
        <dbReference type="ARBA" id="ARBA00023030"/>
    </source>
</evidence>
<proteinExistence type="inferred from homology"/>
<protein>
    <submittedName>
        <fullName evidence="8">Placenta growth factor</fullName>
    </submittedName>
</protein>
<feature type="compositionally biased region" description="Basic residues" evidence="4">
    <location>
        <begin position="133"/>
        <end position="157"/>
    </location>
</feature>
<dbReference type="Pfam" id="PF00341">
    <property type="entry name" value="PDGF"/>
    <property type="match status" value="1"/>
</dbReference>
<dbReference type="InterPro" id="IPR029034">
    <property type="entry name" value="Cystine-knot_cytokine"/>
</dbReference>
<dbReference type="InterPro" id="IPR023581">
    <property type="entry name" value="PD_growth_factor_CS"/>
</dbReference>
<keyword evidence="7" id="KW-1185">Reference proteome</keyword>
<organism evidence="7 8">
    <name type="scientific">Gekko japonicus</name>
    <name type="common">Schlegel's Japanese gecko</name>
    <dbReference type="NCBI Taxonomy" id="146911"/>
    <lineage>
        <taxon>Eukaryota</taxon>
        <taxon>Metazoa</taxon>
        <taxon>Chordata</taxon>
        <taxon>Craniata</taxon>
        <taxon>Vertebrata</taxon>
        <taxon>Euteleostomi</taxon>
        <taxon>Lepidosauria</taxon>
        <taxon>Squamata</taxon>
        <taxon>Bifurcata</taxon>
        <taxon>Gekkota</taxon>
        <taxon>Gekkonidae</taxon>
        <taxon>Gekkoninae</taxon>
        <taxon>Gekko</taxon>
    </lineage>
</organism>
<evidence type="ECO:0000313" key="7">
    <source>
        <dbReference type="Proteomes" id="UP000694871"/>
    </source>
</evidence>
<dbReference type="PROSITE" id="PS00249">
    <property type="entry name" value="PDGF_1"/>
    <property type="match status" value="1"/>
</dbReference>
<dbReference type="GeneID" id="107118328"/>
<evidence type="ECO:0000256" key="5">
    <source>
        <dbReference type="SAM" id="SignalP"/>
    </source>
</evidence>
<dbReference type="InterPro" id="IPR000072">
    <property type="entry name" value="PDGF/VEGF_dom"/>
</dbReference>
<evidence type="ECO:0000256" key="4">
    <source>
        <dbReference type="SAM" id="MobiDB-lite"/>
    </source>
</evidence>
<feature type="region of interest" description="Disordered" evidence="4">
    <location>
        <begin position="132"/>
        <end position="157"/>
    </location>
</feature>
<evidence type="ECO:0000259" key="6">
    <source>
        <dbReference type="PROSITE" id="PS50278"/>
    </source>
</evidence>
<dbReference type="PANTHER" id="PTHR12025:SF9">
    <property type="entry name" value="PLACENTA GROWTH FACTOR"/>
    <property type="match status" value="1"/>
</dbReference>
<dbReference type="PROSITE" id="PS50278">
    <property type="entry name" value="PDGF_2"/>
    <property type="match status" value="1"/>
</dbReference>
<evidence type="ECO:0000313" key="8">
    <source>
        <dbReference type="RefSeq" id="XP_015276119.1"/>
    </source>
</evidence>
<keyword evidence="2" id="KW-1015">Disulfide bond</keyword>
<sequence>MPTLGGFLVALALQTVGAKQEDFFHRNSTPEVGVLSFYDVWNRSSCQPMEKLVNIVSEYPCEVEHMFSPSCVSLHRCSGCCGDETLHCVPTEMTNVTMQLLRMKSGEQASYVEMSFAEHKKCLCRLRQEVPKPGRRRRPKGKGRGSKMKRARHRLKD</sequence>
<dbReference type="Gene3D" id="2.10.90.10">
    <property type="entry name" value="Cystine-knot cytokines"/>
    <property type="match status" value="1"/>
</dbReference>
<keyword evidence="1 3" id="KW-0339">Growth factor</keyword>
<feature type="signal peptide" evidence="5">
    <location>
        <begin position="1"/>
        <end position="18"/>
    </location>
</feature>
<comment type="similarity">
    <text evidence="3">Belongs to the PDGF/VEGF growth factor family.</text>
</comment>
<dbReference type="InterPro" id="IPR050507">
    <property type="entry name" value="PDGF/VEGF_growth_factor"/>
</dbReference>
<reference evidence="8" key="1">
    <citation type="submission" date="2025-08" db="UniProtKB">
        <authorList>
            <consortium name="RefSeq"/>
        </authorList>
    </citation>
    <scope>IDENTIFICATION</scope>
</reference>
<gene>
    <name evidence="8" type="primary">PGF</name>
</gene>
<accession>A0ABM1KQY2</accession>
<dbReference type="CDD" id="cd00135">
    <property type="entry name" value="PDGF"/>
    <property type="match status" value="1"/>
</dbReference>
<evidence type="ECO:0000256" key="2">
    <source>
        <dbReference type="ARBA" id="ARBA00023157"/>
    </source>
</evidence>
<dbReference type="RefSeq" id="XP_015276119.1">
    <property type="nucleotide sequence ID" value="XM_015420633.1"/>
</dbReference>
<feature type="chain" id="PRO_5047356852" evidence="5">
    <location>
        <begin position="19"/>
        <end position="157"/>
    </location>
</feature>